<sequence>MPFAVDLQGTPLPDCSSYLVQNLVVLVAEYMSGPVGDPVNWDKSMGIKMFDKSMGIKMFDDIAGVTQPQSDTPEFHRKGLKFFPAQESDDLYMVIDWDSAAEHVMTSWTLEMDYAIIFLQLKLIEGPLILKPLVALMMSWLLMVRALAVQTVGLLKKKFY</sequence>
<keyword evidence="1" id="KW-0812">Transmembrane</keyword>
<evidence type="ECO:0000256" key="1">
    <source>
        <dbReference type="SAM" id="Phobius"/>
    </source>
</evidence>
<reference evidence="2 3" key="1">
    <citation type="journal article" date="2018" name="PLoS Genet.">
        <title>Population sequencing reveals clonal diversity and ancestral inbreeding in the grapevine cultivar Chardonnay.</title>
        <authorList>
            <person name="Roach M.J."/>
            <person name="Johnson D.L."/>
            <person name="Bohlmann J."/>
            <person name="van Vuuren H.J."/>
            <person name="Jones S.J."/>
            <person name="Pretorius I.S."/>
            <person name="Schmidt S.A."/>
            <person name="Borneman A.R."/>
        </authorList>
    </citation>
    <scope>NUCLEOTIDE SEQUENCE [LARGE SCALE GENOMIC DNA]</scope>
    <source>
        <strain evidence="3">cv. Chardonnay</strain>
        <tissue evidence="2">Leaf</tissue>
    </source>
</reference>
<keyword evidence="1" id="KW-0472">Membrane</keyword>
<keyword evidence="1" id="KW-1133">Transmembrane helix</keyword>
<feature type="transmembrane region" description="Helical" evidence="1">
    <location>
        <begin position="133"/>
        <end position="155"/>
    </location>
</feature>
<accession>A0A438FCL0</accession>
<evidence type="ECO:0000313" key="3">
    <source>
        <dbReference type="Proteomes" id="UP000288805"/>
    </source>
</evidence>
<gene>
    <name evidence="2" type="ORF">CK203_117802</name>
</gene>
<name>A0A438FCL0_VITVI</name>
<dbReference type="EMBL" id="QGNW01001034">
    <property type="protein sequence ID" value="RVW57716.1"/>
    <property type="molecule type" value="Genomic_DNA"/>
</dbReference>
<dbReference type="Proteomes" id="UP000288805">
    <property type="component" value="Unassembled WGS sequence"/>
</dbReference>
<protein>
    <submittedName>
        <fullName evidence="2">Uncharacterized protein</fullName>
    </submittedName>
</protein>
<comment type="caution">
    <text evidence="2">The sequence shown here is derived from an EMBL/GenBank/DDBJ whole genome shotgun (WGS) entry which is preliminary data.</text>
</comment>
<organism evidence="2 3">
    <name type="scientific">Vitis vinifera</name>
    <name type="common">Grape</name>
    <dbReference type="NCBI Taxonomy" id="29760"/>
    <lineage>
        <taxon>Eukaryota</taxon>
        <taxon>Viridiplantae</taxon>
        <taxon>Streptophyta</taxon>
        <taxon>Embryophyta</taxon>
        <taxon>Tracheophyta</taxon>
        <taxon>Spermatophyta</taxon>
        <taxon>Magnoliopsida</taxon>
        <taxon>eudicotyledons</taxon>
        <taxon>Gunneridae</taxon>
        <taxon>Pentapetalae</taxon>
        <taxon>rosids</taxon>
        <taxon>Vitales</taxon>
        <taxon>Vitaceae</taxon>
        <taxon>Viteae</taxon>
        <taxon>Vitis</taxon>
    </lineage>
</organism>
<evidence type="ECO:0000313" key="2">
    <source>
        <dbReference type="EMBL" id="RVW57716.1"/>
    </source>
</evidence>
<proteinExistence type="predicted"/>
<dbReference type="AlphaFoldDB" id="A0A438FCL0"/>